<evidence type="ECO:0000313" key="9">
    <source>
        <dbReference type="EMBL" id="KAL0169662.1"/>
    </source>
</evidence>
<feature type="compositionally biased region" description="Basic and acidic residues" evidence="7">
    <location>
        <begin position="128"/>
        <end position="157"/>
    </location>
</feature>
<feature type="compositionally biased region" description="Basic residues" evidence="7">
    <location>
        <begin position="442"/>
        <end position="451"/>
    </location>
</feature>
<feature type="region of interest" description="Disordered" evidence="7">
    <location>
        <begin position="1173"/>
        <end position="1206"/>
    </location>
</feature>
<dbReference type="InterPro" id="IPR028540">
    <property type="entry name" value="AKAP12"/>
</dbReference>
<evidence type="ECO:0000256" key="4">
    <source>
        <dbReference type="ARBA" id="ARBA00023136"/>
    </source>
</evidence>
<feature type="non-terminal residue" evidence="9">
    <location>
        <position position="1"/>
    </location>
</feature>
<keyword evidence="6" id="KW-0175">Coiled coil</keyword>
<evidence type="ECO:0000259" key="8">
    <source>
        <dbReference type="PROSITE" id="PS51893"/>
    </source>
</evidence>
<evidence type="ECO:0000256" key="7">
    <source>
        <dbReference type="SAM" id="MobiDB-lite"/>
    </source>
</evidence>
<dbReference type="InterPro" id="IPR001573">
    <property type="entry name" value="AKAP_WSK"/>
</dbReference>
<feature type="compositionally biased region" description="Polar residues" evidence="7">
    <location>
        <begin position="1175"/>
        <end position="1188"/>
    </location>
</feature>
<protein>
    <recommendedName>
        <fullName evidence="8">A kinase-anchoring proteins AKAP-5 and AKAP-12 calmodulin (CaM)-binding domain-containing protein</fullName>
    </recommendedName>
</protein>
<name>A0ABD0P7A0_CIRMR</name>
<feature type="compositionally biased region" description="Basic and acidic residues" evidence="7">
    <location>
        <begin position="349"/>
        <end position="366"/>
    </location>
</feature>
<feature type="compositionally biased region" description="Basic residues" evidence="7">
    <location>
        <begin position="402"/>
        <end position="413"/>
    </location>
</feature>
<sequence>DGTETTEDLQEMDALEPATKNESTEMVNADSVSVKEETVEDNQVNDISEVGFKKIFRFVGFKFTLKKDSCEKTEANEPEEKVASASEDSNDNQENCAVEANENTPVETVEKREVSSEPDAAEPSQQTDNEKELDQDIKIVEHHVEDTPEKELAKEENPELEEPMSPIKQFFTQGIFASLRKKKKEEEIQKESKEEELKRIEKMGVEEAEKEDSKCMCLDIPYITSEEEKDSQEKDTVKLLPEGDIQNSLEKDKVQGSPLKRLFRKFSTKRQKAAEKVIESEERVFEQPKPSSELTELAKVEEPVVGEPKPAEEELVADVSPQESKKKSDTTVSWEALICGGSAKKRARKTNEDETPDKGEEYEKTTDSPLGSSIEGDYDHLTSSNEQTGSPAEGEVGSTWKTFKKMVTPKRKIRTGESGTPEQIPSDSEMNKDEPFSMKKLIPGHKKRKSEARKEQTSSDEATQDNETGDEDDETPAIIPLSEYEIIEPESLKEVNEQRVEITIEHEMPEMTSQVLEQDTSTNIVPKIAAKVPINTGPAVIQGLPEDFEELTDFLSKHQQLSDIPEEGIIEESIETPVSSAEWTTQDDTLAEDIVELTADAVTAPEPGSEQFIGDDTTEMVSAVSQLTESPKSSGHVTPVSAEYGIETSDVILQEAIQSIGMTPSVQSVTTKVESQESLAVSFSPYVVQSSTLEETKVLVAHKKAEATAICIGLVSQEIEPVEEPLPAPLVEAIPEVSDAVPTELVSDNFTDGTEIAGLGTDEIYEAEIKEVKTEYQEVIVHEKESAIETELNEQVIQLEAEPLTVKESVKESEETHMEDKREKCITGLETTQSEAGLDQVTSDYTRGPETKCPLRSVLEKPVYVQPVAAEPEKELMLSDAELSTAEFEQPAPTESLTHGDVDTILDTTTSKEVKDSEIIASTVECLETKKTVNIVSPISDHIPAETLELEESLKLETDESVHIDVCETEVDVKDSGESGVTVEGISEEKDYEIMAQQDIKEIHVEEDIGGAVASEVVKNIEAENILEAGDESLAREELPAKEASLPELVLVEEAKELHKEDSDANVDNKSEDSATDRTDGIFVEEEEHAVKEGQPLSNETQNEDVSAHTNTTDGSPEIIADTGREFGDTVPEFSKDVSEHIETPAEPEASSEVKLKPLEMVLPEIEVKPVATETVVSQTEDWSQDSKPSPELPKENEEPATTENIKTGKVLEMVAIIENTTKQLIVSEQVTQVLAKSQLPTATEQEGKAIDGDQAPAKISSEIKETAVPEEKDTMAIAPKTEPDRLDSGQTMIEVPAITVLTQNYAATEIEVSKMSEQKNEADENAKLKCESLEQVTEKTLSNELQVDKTEIPAVMEITPIAQVPSRSTEVTAEMLEVAVSEMQTQAVTELRAETLEVTEPKVEIPVVTDVKVETAVVTEQEVETPVVTSVVSELEVETPVVTSMAKPTDTENSAVTSQYQNIDTDRSGLATVIKEQVVEIPTVISVIVTPATPLDEVRPVVTLGNESKDVPPVKDTPIVTVETETPNVESVIVRTAVAPVVEIQNVIPLVAPPDLGSVIVTEAASLVVSTAPVTTVTEKTVVETPVFSVTAVKSTPAVVEKTVVSPVVEIPATVTSAVETPAVVSVAETVPPEVVTLDGTPFAETPVRQIIETPVVSITSVKPTVAAVTKTPVTEIPAMISVTVAETPSPVVVTSTRTPVVVEVVTAAVKTSPVTPVVETPAQISVIATDAAPPVTPAATAASETSAVIPVVQTPGQVSVIVTEAAPSVVVSAETAAVETPVAIPVVEALVAKSTPVAVIETPVVTPVVQTPGQVPIMVTETAPLVVVSAETAAVGTPVEIPVVEAPGVKSTPVVVDETPVTQTPVQIPVMVIETAPPVVVSAETATVEAPVEIPVVETTGVKSTSVEVNQTPVVQTPGQVSVMVTETSSHVVISAEIAAVETSVEIPVVETPGVKSTPVEVNQRPVVQTPGQVSVMVTETAPLAPAATATSETSAVIPVVQTPGQVLVIVTEAAPSVVVSAETEEVETPAEIPVVEIPVVTSTPVAVVETPVVTPVVQTPGQVSVIVTETAPPVDASAETAAVETPVLIPVVETPVVKSTPVAVAETPVVTPVVQTSGQVSVGVPGTVSPRVVSAETAAVETSVVIPVVETSVVKSTPAAVVETPVVTPVVQTSGQVSVGVPGTVSLRVVSAETAAVETPVVIPIVETPVVKSTPAAVVETPVVTPVVQTSGQVLEGVPGTVSPRVVSAETAAVETPVVKSTPVMVVESPVVTPGQVPVTVTETALPVVVSAVAAPVKTPVVIPAVESPVVKPAPLAVVETPVLTPVAQTTCQVLVAVTEAAPPVVVSAVTTAAKTSVVIPVVEIPVVKSTAVAVIETSVVTSVVQTPGQVSEMVTETAPPVVVSAVATTVETPFVIPVVESPVVKPAPLALVETPVLTPVAQTPCQVLVAVTEAAPPVVVSAVTTAAETPVVIPVVENPTPVVVAETPVVTPVMVTPTVSPIVERSVVSLVLETTAEAPTAIEMAERPVVIPVVQTPALVSVIAKETAPPVVLPAVTAVAVTSIVSPTVDVKPPVAMAETPVLGPEVPAVILAVQTPVAEQVAQTPTTPAVPLVKATVAEHVAHTPTTPAALLVKTTSVVTGMEAPAVTTLEKARQETPVAETPPVATAPPVVTPEVKQAMLQVVEQEKKAEASVASKDVETPFVAVKEIKTSVLTEEYISDKENGNASLQHVPAVTSTEPQSEVEEDVWEDAVDNIGDSLCQVTHTEGSPQDTAAKQASDAAI</sequence>
<feature type="domain" description="A kinase-anchoring proteins AKAP-5 and AKAP-12 calmodulin (CaM)-binding" evidence="8">
    <location>
        <begin position="397"/>
        <end position="417"/>
    </location>
</feature>
<dbReference type="GO" id="GO:0016020">
    <property type="term" value="C:membrane"/>
    <property type="evidence" value="ECO:0007669"/>
    <property type="project" value="UniProtKB-SubCell"/>
</dbReference>
<comment type="caution">
    <text evidence="9">The sequence shown here is derived from an EMBL/GenBank/DDBJ whole genome shotgun (WGS) entry which is preliminary data.</text>
</comment>
<keyword evidence="4" id="KW-0472">Membrane</keyword>
<feature type="compositionally biased region" description="Basic and acidic residues" evidence="7">
    <location>
        <begin position="276"/>
        <end position="286"/>
    </location>
</feature>
<feature type="compositionally biased region" description="Basic and acidic residues" evidence="7">
    <location>
        <begin position="68"/>
        <end position="82"/>
    </location>
</feature>
<evidence type="ECO:0000256" key="5">
    <source>
        <dbReference type="ARBA" id="ARBA00023288"/>
    </source>
</evidence>
<proteinExistence type="predicted"/>
<dbReference type="Proteomes" id="UP001529510">
    <property type="component" value="Unassembled WGS sequence"/>
</dbReference>
<evidence type="ECO:0000256" key="1">
    <source>
        <dbReference type="ARBA" id="ARBA00004635"/>
    </source>
</evidence>
<evidence type="ECO:0000313" key="10">
    <source>
        <dbReference type="Proteomes" id="UP001529510"/>
    </source>
</evidence>
<feature type="compositionally biased region" description="Basic and acidic residues" evidence="7">
    <location>
        <begin position="1057"/>
        <end position="1080"/>
    </location>
</feature>
<feature type="region of interest" description="Disordered" evidence="7">
    <location>
        <begin position="276"/>
        <end position="477"/>
    </location>
</feature>
<keyword evidence="5" id="KW-0449">Lipoprotein</keyword>
<gene>
    <name evidence="9" type="ORF">M9458_034258</name>
</gene>
<evidence type="ECO:0000256" key="3">
    <source>
        <dbReference type="ARBA" id="ARBA00022860"/>
    </source>
</evidence>
<feature type="region of interest" description="Disordered" evidence="7">
    <location>
        <begin position="68"/>
        <end position="168"/>
    </location>
</feature>
<feature type="coiled-coil region" evidence="6">
    <location>
        <begin position="176"/>
        <end position="203"/>
    </location>
</feature>
<accession>A0ABD0P7A0</accession>
<feature type="compositionally biased region" description="Polar residues" evidence="7">
    <location>
        <begin position="2767"/>
        <end position="2781"/>
    </location>
</feature>
<dbReference type="PANTHER" id="PTHR23209">
    <property type="entry name" value="A-KINASE ANCHOR PROTEIN 12"/>
    <property type="match status" value="1"/>
</dbReference>
<keyword evidence="10" id="KW-1185">Reference proteome</keyword>
<comment type="subcellular location">
    <subcellularLocation>
        <location evidence="1">Membrane</location>
        <topology evidence="1">Lipid-anchor</topology>
    </subcellularLocation>
</comment>
<reference evidence="9 10" key="1">
    <citation type="submission" date="2024-05" db="EMBL/GenBank/DDBJ databases">
        <title>Genome sequencing and assembly of Indian major carp, Cirrhinus mrigala (Hamilton, 1822).</title>
        <authorList>
            <person name="Mohindra V."/>
            <person name="Chowdhury L.M."/>
            <person name="Lal K."/>
            <person name="Jena J.K."/>
        </authorList>
    </citation>
    <scope>NUCLEOTIDE SEQUENCE [LARGE SCALE GENOMIC DNA]</scope>
    <source>
        <strain evidence="9">CM1030</strain>
        <tissue evidence="9">Blood</tissue>
    </source>
</reference>
<feature type="region of interest" description="Disordered" evidence="7">
    <location>
        <begin position="2767"/>
        <end position="2788"/>
    </location>
</feature>
<dbReference type="PANTHER" id="PTHR23209:SF4">
    <property type="entry name" value="A-KINASE ANCHOR PROTEIN 12"/>
    <property type="match status" value="1"/>
</dbReference>
<feature type="compositionally biased region" description="Polar residues" evidence="7">
    <location>
        <begin position="417"/>
        <end position="428"/>
    </location>
</feature>
<keyword evidence="2" id="KW-0597">Phosphoprotein</keyword>
<feature type="compositionally biased region" description="Polar residues" evidence="7">
    <location>
        <begin position="381"/>
        <end position="390"/>
    </location>
</feature>
<feature type="region of interest" description="Disordered" evidence="7">
    <location>
        <begin position="1057"/>
        <end position="1120"/>
    </location>
</feature>
<evidence type="ECO:0000256" key="2">
    <source>
        <dbReference type="ARBA" id="ARBA00022553"/>
    </source>
</evidence>
<keyword evidence="3" id="KW-0112">Calmodulin-binding</keyword>
<dbReference type="EMBL" id="JAMKFB020000017">
    <property type="protein sequence ID" value="KAL0169662.1"/>
    <property type="molecule type" value="Genomic_DNA"/>
</dbReference>
<dbReference type="PROSITE" id="PS51893">
    <property type="entry name" value="AKAP_CAM_BD"/>
    <property type="match status" value="1"/>
</dbReference>
<evidence type="ECO:0000256" key="6">
    <source>
        <dbReference type="SAM" id="Coils"/>
    </source>
</evidence>
<dbReference type="GO" id="GO:0005516">
    <property type="term" value="F:calmodulin binding"/>
    <property type="evidence" value="ECO:0007669"/>
    <property type="project" value="UniProtKB-KW"/>
</dbReference>
<feature type="compositionally biased region" description="Acidic residues" evidence="7">
    <location>
        <begin position="462"/>
        <end position="475"/>
    </location>
</feature>
<organism evidence="9 10">
    <name type="scientific">Cirrhinus mrigala</name>
    <name type="common">Mrigala</name>
    <dbReference type="NCBI Taxonomy" id="683832"/>
    <lineage>
        <taxon>Eukaryota</taxon>
        <taxon>Metazoa</taxon>
        <taxon>Chordata</taxon>
        <taxon>Craniata</taxon>
        <taxon>Vertebrata</taxon>
        <taxon>Euteleostomi</taxon>
        <taxon>Actinopterygii</taxon>
        <taxon>Neopterygii</taxon>
        <taxon>Teleostei</taxon>
        <taxon>Ostariophysi</taxon>
        <taxon>Cypriniformes</taxon>
        <taxon>Cyprinidae</taxon>
        <taxon>Labeoninae</taxon>
        <taxon>Labeonini</taxon>
        <taxon>Cirrhinus</taxon>
    </lineage>
</organism>
<feature type="compositionally biased region" description="Polar residues" evidence="7">
    <location>
        <begin position="1096"/>
        <end position="1115"/>
    </location>
</feature>